<dbReference type="STRING" id="663278.Ethha_2019"/>
<evidence type="ECO:0000313" key="4">
    <source>
        <dbReference type="EMBL" id="ADU27537.1"/>
    </source>
</evidence>
<evidence type="ECO:0000313" key="5">
    <source>
        <dbReference type="Proteomes" id="UP000001551"/>
    </source>
</evidence>
<evidence type="ECO:0000256" key="2">
    <source>
        <dbReference type="ARBA" id="ARBA00022448"/>
    </source>
</evidence>
<proteinExistence type="inferred from homology"/>
<reference evidence="4 5" key="1">
    <citation type="submission" date="2010-12" db="EMBL/GenBank/DDBJ databases">
        <title>Complete sequence of Ethanoligenens harbinense YUAN-3.</title>
        <authorList>
            <person name="Lucas S."/>
            <person name="Copeland A."/>
            <person name="Lapidus A."/>
            <person name="Cheng J.-F."/>
            <person name="Bruce D."/>
            <person name="Goodwin L."/>
            <person name="Pitluck S."/>
            <person name="Chertkov O."/>
            <person name="Misra M."/>
            <person name="Detter J.C."/>
            <person name="Han C."/>
            <person name="Tapia R."/>
            <person name="Land M."/>
            <person name="Hauser L."/>
            <person name="Jeffries C."/>
            <person name="Kyrpides N."/>
            <person name="Ivanova N."/>
            <person name="Mikhailova N."/>
            <person name="Wang A."/>
            <person name="Mouttaki H."/>
            <person name="He Z."/>
            <person name="Zhou J."/>
            <person name="Hemme C.L."/>
            <person name="Woyke T."/>
        </authorList>
    </citation>
    <scope>NUCLEOTIDE SEQUENCE [LARGE SCALE GENOMIC DNA]</scope>
    <source>
        <strain evidence="5">DSM 18485 / JCM 12961 / CGMCC 1.5033 / YUAN-3</strain>
    </source>
</reference>
<protein>
    <recommendedName>
        <fullName evidence="6">H+transporting two-sector ATPase E subunit</fullName>
    </recommendedName>
</protein>
<dbReference type="Gene3D" id="3.30.2320.30">
    <property type="entry name" value="ATP synthase, E subunit, C-terminal"/>
    <property type="match status" value="1"/>
</dbReference>
<evidence type="ECO:0000256" key="1">
    <source>
        <dbReference type="ARBA" id="ARBA00005901"/>
    </source>
</evidence>
<evidence type="ECO:0000256" key="3">
    <source>
        <dbReference type="ARBA" id="ARBA00023065"/>
    </source>
</evidence>
<dbReference type="InterPro" id="IPR038495">
    <property type="entry name" value="ATPase_E_C"/>
</dbReference>
<dbReference type="GO" id="GO:0033178">
    <property type="term" value="C:proton-transporting two-sector ATPase complex, catalytic domain"/>
    <property type="evidence" value="ECO:0007669"/>
    <property type="project" value="InterPro"/>
</dbReference>
<dbReference type="GO" id="GO:0046961">
    <property type="term" value="F:proton-transporting ATPase activity, rotational mechanism"/>
    <property type="evidence" value="ECO:0007669"/>
    <property type="project" value="InterPro"/>
</dbReference>
<organism evidence="4 5">
    <name type="scientific">Ethanoligenens harbinense (strain DSM 18485 / JCM 12961 / CGMCC 1.5033 / YUAN-3)</name>
    <dbReference type="NCBI Taxonomy" id="663278"/>
    <lineage>
        <taxon>Bacteria</taxon>
        <taxon>Bacillati</taxon>
        <taxon>Bacillota</taxon>
        <taxon>Clostridia</taxon>
        <taxon>Eubacteriales</taxon>
        <taxon>Oscillospiraceae</taxon>
        <taxon>Ethanoligenens</taxon>
    </lineage>
</organism>
<evidence type="ECO:0008006" key="6">
    <source>
        <dbReference type="Google" id="ProtNLM"/>
    </source>
</evidence>
<dbReference type="RefSeq" id="WP_013485885.1">
    <property type="nucleotide sequence ID" value="NC_014828.1"/>
</dbReference>
<dbReference type="HOGENOM" id="CLU_114404_1_0_9"/>
<comment type="similarity">
    <text evidence="1">Belongs to the V-ATPase E subunit family.</text>
</comment>
<gene>
    <name evidence="4" type="ordered locus">Ethha_2019</name>
</gene>
<dbReference type="InterPro" id="IPR002842">
    <property type="entry name" value="ATPase_V1_Esu"/>
</dbReference>
<name>E6U365_ETHHY</name>
<keyword evidence="3" id="KW-0406">Ion transport</keyword>
<accession>E6U365</accession>
<dbReference type="Proteomes" id="UP000001551">
    <property type="component" value="Chromosome"/>
</dbReference>
<dbReference type="SUPFAM" id="SSF160527">
    <property type="entry name" value="V-type ATPase subunit E-like"/>
    <property type="match status" value="1"/>
</dbReference>
<dbReference type="eggNOG" id="COG1390">
    <property type="taxonomic scope" value="Bacteria"/>
</dbReference>
<keyword evidence="2" id="KW-0813">Transport</keyword>
<sequence length="199" mass="22360">MSETDVNLKKFTSAVLNDAEQERAKILAEIEAYRQQELQRAEEDVLHEAYNLIQSEIANIRNQQSRAISLAELEGRRKLLLLREEITQKVFKEAAERIVAYTQTDAYSEWLCDAVKQSSATMAEGELVIEVKRGEHTPAAKLIAASGRKATVREVPGILIGGFILVNNEKGFVIDETLDQKLQNEKDWFAASSGLTLRL</sequence>
<keyword evidence="5" id="KW-1185">Reference proteome</keyword>
<dbReference type="Pfam" id="PF01991">
    <property type="entry name" value="vATP-synt_E"/>
    <property type="match status" value="1"/>
</dbReference>
<dbReference type="AlphaFoldDB" id="E6U365"/>
<dbReference type="EMBL" id="CP002400">
    <property type="protein sequence ID" value="ADU27537.1"/>
    <property type="molecule type" value="Genomic_DNA"/>
</dbReference>
<dbReference type="KEGG" id="eha:Ethha_2019"/>